<name>A0ABW4PCU0_9NOCA</name>
<evidence type="ECO:0000256" key="1">
    <source>
        <dbReference type="ARBA" id="ARBA00007381"/>
    </source>
</evidence>
<dbReference type="PANTHER" id="PTHR42749">
    <property type="entry name" value="CELL SHAPE-DETERMINING PROTEIN MREB"/>
    <property type="match status" value="1"/>
</dbReference>
<keyword evidence="9" id="KW-1185">Reference proteome</keyword>
<feature type="region of interest" description="Disordered" evidence="6">
    <location>
        <begin position="423"/>
        <end position="545"/>
    </location>
</feature>
<sequence>MATGLGLTVGSMQSTAALAADPTASAAGTAPGVQTHTVRTALALDGSSVSLLHEGEAPAVVVSGFAHRVGDPVALIADDGSSHTGADLVAATVRCLVDEAPPADAVAVAHPATWTGYQSDVLSAALERAGLADAVLLTEPQAAASWMRHAHPSADDSPVVVYDLGAGSLDVTVVRPAESPEVLGTPLRSEEYSGSAFDHMVLQHVLGALPDDARGIDPFEPETAAALTELRTLCRIAKEALSADTATVVGVDLPGVRSDVRLVREELEDLIREPLADSVNLVHEAVRSAGLELSDIGSVLLVGGSSAVPLVAELLSSQLRLPVFADVDPASTAAAGAALSAASAVATATADTDTAALTALGATIGAPAAPDATTTGIAATTGNGRRGAGLTTPKKAALISAAAAAIAVLAAGGLSLGTGAFGPASGSKSGAATTTSPATAGVAGPGTAAPTTAGAPGDAATTGSAGTPTGAANVPAGTRSGSSATTKAAAVAGTTGATPADPAAAQAGSAPTQAATVAPGPAPEAPVYTAPAPAPAPGGGGTGVGQGVGDAAAGAGEGLGNVVGGVGQGLGGVVGGVGQGLGGVVGGVGGVVGGILGQ</sequence>
<dbReference type="RefSeq" id="WP_378487868.1">
    <property type="nucleotide sequence ID" value="NZ_JBHUFB010000020.1"/>
</dbReference>
<dbReference type="PROSITE" id="PS01036">
    <property type="entry name" value="HSP70_3"/>
    <property type="match status" value="1"/>
</dbReference>
<organism evidence="8 9">
    <name type="scientific">Rhodococcus gannanensis</name>
    <dbReference type="NCBI Taxonomy" id="1960308"/>
    <lineage>
        <taxon>Bacteria</taxon>
        <taxon>Bacillati</taxon>
        <taxon>Actinomycetota</taxon>
        <taxon>Actinomycetes</taxon>
        <taxon>Mycobacteriales</taxon>
        <taxon>Nocardiaceae</taxon>
        <taxon>Rhodococcus</taxon>
    </lineage>
</organism>
<evidence type="ECO:0000256" key="6">
    <source>
        <dbReference type="SAM" id="MobiDB-lite"/>
    </source>
</evidence>
<evidence type="ECO:0000256" key="3">
    <source>
        <dbReference type="ARBA" id="ARBA00022840"/>
    </source>
</evidence>
<keyword evidence="5" id="KW-0143">Chaperone</keyword>
<protein>
    <submittedName>
        <fullName evidence="8">Hsp70 family protein</fullName>
    </submittedName>
</protein>
<feature type="signal peptide" evidence="7">
    <location>
        <begin position="1"/>
        <end position="19"/>
    </location>
</feature>
<comment type="similarity">
    <text evidence="1">Belongs to the heat shock protein 70 family.</text>
</comment>
<dbReference type="PANTHER" id="PTHR42749:SF1">
    <property type="entry name" value="CELL SHAPE-DETERMINING PROTEIN MREB"/>
    <property type="match status" value="1"/>
</dbReference>
<dbReference type="InterPro" id="IPR043129">
    <property type="entry name" value="ATPase_NBD"/>
</dbReference>
<proteinExistence type="inferred from homology"/>
<evidence type="ECO:0000256" key="2">
    <source>
        <dbReference type="ARBA" id="ARBA00022741"/>
    </source>
</evidence>
<dbReference type="Pfam" id="PF00012">
    <property type="entry name" value="HSP70"/>
    <property type="match status" value="1"/>
</dbReference>
<keyword evidence="2" id="KW-0547">Nucleotide-binding</keyword>
<keyword evidence="4" id="KW-0346">Stress response</keyword>
<evidence type="ECO:0000313" key="8">
    <source>
        <dbReference type="EMBL" id="MFD1815442.1"/>
    </source>
</evidence>
<feature type="region of interest" description="Disordered" evidence="6">
    <location>
        <begin position="371"/>
        <end position="390"/>
    </location>
</feature>
<accession>A0ABW4PCU0</accession>
<evidence type="ECO:0000256" key="5">
    <source>
        <dbReference type="ARBA" id="ARBA00023186"/>
    </source>
</evidence>
<dbReference type="SUPFAM" id="SSF53067">
    <property type="entry name" value="Actin-like ATPase domain"/>
    <property type="match status" value="2"/>
</dbReference>
<reference evidence="9" key="1">
    <citation type="journal article" date="2019" name="Int. J. Syst. Evol. Microbiol.">
        <title>The Global Catalogue of Microorganisms (GCM) 10K type strain sequencing project: providing services to taxonomists for standard genome sequencing and annotation.</title>
        <authorList>
            <consortium name="The Broad Institute Genomics Platform"/>
            <consortium name="The Broad Institute Genome Sequencing Center for Infectious Disease"/>
            <person name="Wu L."/>
            <person name="Ma J."/>
        </authorList>
    </citation>
    <scope>NUCLEOTIDE SEQUENCE [LARGE SCALE GENOMIC DNA]</scope>
    <source>
        <strain evidence="9">DT72</strain>
    </source>
</reference>
<gene>
    <name evidence="8" type="ORF">ACFSJG_24750</name>
</gene>
<dbReference type="PRINTS" id="PR00301">
    <property type="entry name" value="HEATSHOCK70"/>
</dbReference>
<dbReference type="Gene3D" id="3.90.640.10">
    <property type="entry name" value="Actin, Chain A, domain 4"/>
    <property type="match status" value="1"/>
</dbReference>
<evidence type="ECO:0000256" key="7">
    <source>
        <dbReference type="SAM" id="SignalP"/>
    </source>
</evidence>
<dbReference type="EMBL" id="JBHUFB010000020">
    <property type="protein sequence ID" value="MFD1815442.1"/>
    <property type="molecule type" value="Genomic_DNA"/>
</dbReference>
<dbReference type="InterPro" id="IPR013126">
    <property type="entry name" value="Hsp_70_fam"/>
</dbReference>
<dbReference type="Gene3D" id="3.30.420.40">
    <property type="match status" value="2"/>
</dbReference>
<evidence type="ECO:0000256" key="4">
    <source>
        <dbReference type="ARBA" id="ARBA00023016"/>
    </source>
</evidence>
<feature type="chain" id="PRO_5045419090" evidence="7">
    <location>
        <begin position="20"/>
        <end position="598"/>
    </location>
</feature>
<keyword evidence="3" id="KW-0067">ATP-binding</keyword>
<dbReference type="InterPro" id="IPR018181">
    <property type="entry name" value="Heat_shock_70_CS"/>
</dbReference>
<evidence type="ECO:0000313" key="9">
    <source>
        <dbReference type="Proteomes" id="UP001597286"/>
    </source>
</evidence>
<comment type="caution">
    <text evidence="8">The sequence shown here is derived from an EMBL/GenBank/DDBJ whole genome shotgun (WGS) entry which is preliminary data.</text>
</comment>
<feature type="compositionally biased region" description="Low complexity" evidence="6">
    <location>
        <begin position="423"/>
        <end position="516"/>
    </location>
</feature>
<keyword evidence="7" id="KW-0732">Signal</keyword>
<dbReference type="Proteomes" id="UP001597286">
    <property type="component" value="Unassembled WGS sequence"/>
</dbReference>